<dbReference type="PANTHER" id="PTHR12110:SF41">
    <property type="entry name" value="INOSOSE DEHYDRATASE"/>
    <property type="match status" value="1"/>
</dbReference>
<dbReference type="EMBL" id="CP048222">
    <property type="protein sequence ID" value="QHT71010.1"/>
    <property type="molecule type" value="Genomic_DNA"/>
</dbReference>
<dbReference type="InterPro" id="IPR013022">
    <property type="entry name" value="Xyl_isomerase-like_TIM-brl"/>
</dbReference>
<dbReference type="SUPFAM" id="SSF51658">
    <property type="entry name" value="Xylose isomerase-like"/>
    <property type="match status" value="1"/>
</dbReference>
<dbReference type="Gene3D" id="3.20.20.150">
    <property type="entry name" value="Divalent-metal-dependent TIM barrel enzymes"/>
    <property type="match status" value="1"/>
</dbReference>
<organism evidence="2 3">
    <name type="scientific">Rhodocytophaga rosea</name>
    <dbReference type="NCBI Taxonomy" id="2704465"/>
    <lineage>
        <taxon>Bacteria</taxon>
        <taxon>Pseudomonadati</taxon>
        <taxon>Bacteroidota</taxon>
        <taxon>Cytophagia</taxon>
        <taxon>Cytophagales</taxon>
        <taxon>Rhodocytophagaceae</taxon>
        <taxon>Rhodocytophaga</taxon>
    </lineage>
</organism>
<gene>
    <name evidence="2" type="ORF">GXP67_32350</name>
</gene>
<sequence length="304" mass="34892">MNISRRTFLKNSTLALAGTTLLAREGFAFKSKELIGVQLYSIRDDMKKDPLGTLKQLASMGYKHVEHANYVDRKFYGYGAKEFKKILDDLGLKMPSGHTVMSKDHWDDTKKDFTDKWKYTVEDAATLGQQFVISPSMSETVRRNYDELLRFMELFNKSGELCKKSGMKFGYHNHDFEFSEKLNNLTLYDIILKNTDPKLVMQQLDIGNMVNGGGEAMEVLKRYPGRFESMHVKDEIKSESKEHGTYESTVLGTGLINVKEVIDWGRKSGGTIHFIIEQESYQGKTPLECVREDLKVMKKWGYIS</sequence>
<dbReference type="InterPro" id="IPR036237">
    <property type="entry name" value="Xyl_isomerase-like_sf"/>
</dbReference>
<name>A0A6C0GUI6_9BACT</name>
<feature type="domain" description="Xylose isomerase-like TIM barrel" evidence="1">
    <location>
        <begin position="55"/>
        <end position="299"/>
    </location>
</feature>
<reference evidence="2 3" key="1">
    <citation type="submission" date="2020-01" db="EMBL/GenBank/DDBJ databases">
        <authorList>
            <person name="Kim M.K."/>
        </authorList>
    </citation>
    <scope>NUCLEOTIDE SEQUENCE [LARGE SCALE GENOMIC DNA]</scope>
    <source>
        <strain evidence="2 3">172606-1</strain>
    </source>
</reference>
<dbReference type="GO" id="GO:0016853">
    <property type="term" value="F:isomerase activity"/>
    <property type="evidence" value="ECO:0007669"/>
    <property type="project" value="UniProtKB-KW"/>
</dbReference>
<keyword evidence="3" id="KW-1185">Reference proteome</keyword>
<evidence type="ECO:0000259" key="1">
    <source>
        <dbReference type="Pfam" id="PF01261"/>
    </source>
</evidence>
<dbReference type="KEGG" id="rhoz:GXP67_32350"/>
<dbReference type="RefSeq" id="WP_162446953.1">
    <property type="nucleotide sequence ID" value="NZ_CP048222.1"/>
</dbReference>
<accession>A0A6C0GUI6</accession>
<dbReference type="Proteomes" id="UP000480178">
    <property type="component" value="Chromosome"/>
</dbReference>
<dbReference type="Pfam" id="PF01261">
    <property type="entry name" value="AP_endonuc_2"/>
    <property type="match status" value="1"/>
</dbReference>
<protein>
    <submittedName>
        <fullName evidence="2">Sugar phosphate isomerase/epimerase</fullName>
    </submittedName>
</protein>
<dbReference type="PROSITE" id="PS51318">
    <property type="entry name" value="TAT"/>
    <property type="match status" value="1"/>
</dbReference>
<dbReference type="InterPro" id="IPR006311">
    <property type="entry name" value="TAT_signal"/>
</dbReference>
<dbReference type="AlphaFoldDB" id="A0A6C0GUI6"/>
<proteinExistence type="predicted"/>
<keyword evidence="2" id="KW-0413">Isomerase</keyword>
<evidence type="ECO:0000313" key="2">
    <source>
        <dbReference type="EMBL" id="QHT71010.1"/>
    </source>
</evidence>
<dbReference type="PANTHER" id="PTHR12110">
    <property type="entry name" value="HYDROXYPYRUVATE ISOMERASE"/>
    <property type="match status" value="1"/>
</dbReference>
<dbReference type="InterPro" id="IPR050312">
    <property type="entry name" value="IolE/XylAMocC-like"/>
</dbReference>
<evidence type="ECO:0000313" key="3">
    <source>
        <dbReference type="Proteomes" id="UP000480178"/>
    </source>
</evidence>